<dbReference type="EMBL" id="PDCK01000040">
    <property type="protein sequence ID" value="PRQ50806.1"/>
    <property type="molecule type" value="Genomic_DNA"/>
</dbReference>
<keyword evidence="1" id="KW-0812">Transmembrane</keyword>
<keyword evidence="1" id="KW-1133">Transmembrane helix</keyword>
<evidence type="ECO:0000313" key="3">
    <source>
        <dbReference type="Proteomes" id="UP000238479"/>
    </source>
</evidence>
<dbReference type="AlphaFoldDB" id="A0A2P6RWL2"/>
<accession>A0A2P6RWL2</accession>
<gene>
    <name evidence="2" type="ORF">RchiOBHm_Chr2g0137291</name>
</gene>
<name>A0A2P6RWL2_ROSCH</name>
<reference evidence="2 3" key="1">
    <citation type="journal article" date="2018" name="Nat. Genet.">
        <title>The Rosa genome provides new insights in the design of modern roses.</title>
        <authorList>
            <person name="Bendahmane M."/>
        </authorList>
    </citation>
    <scope>NUCLEOTIDE SEQUENCE [LARGE SCALE GENOMIC DNA]</scope>
    <source>
        <strain evidence="3">cv. Old Blush</strain>
    </source>
</reference>
<keyword evidence="3" id="KW-1185">Reference proteome</keyword>
<evidence type="ECO:0000313" key="2">
    <source>
        <dbReference type="EMBL" id="PRQ50806.1"/>
    </source>
</evidence>
<comment type="caution">
    <text evidence="2">The sequence shown here is derived from an EMBL/GenBank/DDBJ whole genome shotgun (WGS) entry which is preliminary data.</text>
</comment>
<sequence>MVAFEIVLQGLHIRKKQWKVQHQIKRCYAVIVSENARRRKASSLLVCLFCSAAVAAMVAAAVAAMVAAAVALRFLAIEWDQ</sequence>
<feature type="transmembrane region" description="Helical" evidence="1">
    <location>
        <begin position="43"/>
        <end position="76"/>
    </location>
</feature>
<evidence type="ECO:0000256" key="1">
    <source>
        <dbReference type="SAM" id="Phobius"/>
    </source>
</evidence>
<organism evidence="2 3">
    <name type="scientific">Rosa chinensis</name>
    <name type="common">China rose</name>
    <dbReference type="NCBI Taxonomy" id="74649"/>
    <lineage>
        <taxon>Eukaryota</taxon>
        <taxon>Viridiplantae</taxon>
        <taxon>Streptophyta</taxon>
        <taxon>Embryophyta</taxon>
        <taxon>Tracheophyta</taxon>
        <taxon>Spermatophyta</taxon>
        <taxon>Magnoliopsida</taxon>
        <taxon>eudicotyledons</taxon>
        <taxon>Gunneridae</taxon>
        <taxon>Pentapetalae</taxon>
        <taxon>rosids</taxon>
        <taxon>fabids</taxon>
        <taxon>Rosales</taxon>
        <taxon>Rosaceae</taxon>
        <taxon>Rosoideae</taxon>
        <taxon>Rosoideae incertae sedis</taxon>
        <taxon>Rosa</taxon>
    </lineage>
</organism>
<protein>
    <submittedName>
        <fullName evidence="2">Uncharacterized protein</fullName>
    </submittedName>
</protein>
<keyword evidence="1" id="KW-0472">Membrane</keyword>
<dbReference type="Gramene" id="PRQ50806">
    <property type="protein sequence ID" value="PRQ50806"/>
    <property type="gene ID" value="RchiOBHm_Chr2g0137291"/>
</dbReference>
<proteinExistence type="predicted"/>
<dbReference type="Proteomes" id="UP000238479">
    <property type="component" value="Chromosome 2"/>
</dbReference>